<organism evidence="3 4">
    <name type="scientific">Candidatus Collierbacteria bacterium GW2011_GWF1_44_12</name>
    <dbReference type="NCBI Taxonomy" id="1618402"/>
    <lineage>
        <taxon>Bacteria</taxon>
        <taxon>Candidatus Collieribacteriota</taxon>
    </lineage>
</organism>
<dbReference type="AlphaFoldDB" id="A0A0G1GRR7"/>
<comment type="caution">
    <text evidence="3">The sequence shown here is derived from an EMBL/GenBank/DDBJ whole genome shotgun (WGS) entry which is preliminary data.</text>
</comment>
<feature type="transmembrane region" description="Helical" evidence="1">
    <location>
        <begin position="329"/>
        <end position="355"/>
    </location>
</feature>
<keyword evidence="1" id="KW-1133">Transmembrane helix</keyword>
<feature type="transmembrane region" description="Helical" evidence="1">
    <location>
        <begin position="143"/>
        <end position="171"/>
    </location>
</feature>
<dbReference type="Pfam" id="PF01757">
    <property type="entry name" value="Acyl_transf_3"/>
    <property type="match status" value="1"/>
</dbReference>
<feature type="transmembrane region" description="Helical" evidence="1">
    <location>
        <begin position="297"/>
        <end position="317"/>
    </location>
</feature>
<reference evidence="3 4" key="1">
    <citation type="journal article" date="2015" name="Nature">
        <title>rRNA introns, odd ribosomes, and small enigmatic genomes across a large radiation of phyla.</title>
        <authorList>
            <person name="Brown C.T."/>
            <person name="Hug L.A."/>
            <person name="Thomas B.C."/>
            <person name="Sharon I."/>
            <person name="Castelle C.J."/>
            <person name="Singh A."/>
            <person name="Wilkins M.J."/>
            <person name="Williams K.H."/>
            <person name="Banfield J.F."/>
        </authorList>
    </citation>
    <scope>NUCLEOTIDE SEQUENCE [LARGE SCALE GENOMIC DNA]</scope>
</reference>
<feature type="transmembrane region" description="Helical" evidence="1">
    <location>
        <begin position="55"/>
        <end position="75"/>
    </location>
</feature>
<dbReference type="GO" id="GO:0016747">
    <property type="term" value="F:acyltransferase activity, transferring groups other than amino-acyl groups"/>
    <property type="evidence" value="ECO:0007669"/>
    <property type="project" value="InterPro"/>
</dbReference>
<feature type="transmembrane region" description="Helical" evidence="1">
    <location>
        <begin position="96"/>
        <end position="115"/>
    </location>
</feature>
<protein>
    <submittedName>
        <fullName evidence="3">Putative transferase transmembrane protein</fullName>
    </submittedName>
</protein>
<feature type="transmembrane region" description="Helical" evidence="1">
    <location>
        <begin position="231"/>
        <end position="250"/>
    </location>
</feature>
<keyword evidence="3" id="KW-0808">Transferase</keyword>
<feature type="transmembrane region" description="Helical" evidence="1">
    <location>
        <begin position="256"/>
        <end position="276"/>
    </location>
</feature>
<keyword evidence="1" id="KW-0472">Membrane</keyword>
<evidence type="ECO:0000313" key="3">
    <source>
        <dbReference type="EMBL" id="KKT36978.1"/>
    </source>
</evidence>
<proteinExistence type="predicted"/>
<accession>A0A0G1GRR7</accession>
<dbReference type="Proteomes" id="UP000034097">
    <property type="component" value="Unassembled WGS sequence"/>
</dbReference>
<sequence length="369" mass="42930">MRYTRLDGLRGLLAVMVALNHSFMILSIPFFANIWGKNIFHFTDFQSKLQQLSMLIGNGGLAVSIFFVMSGFVLAESSKKWSFSPLQILSFYIRRLLRLYPVYLFLVIVSALYMWTVFEYKTYPIAAPWFHWWMQFEMTFKEFILNLTFIHTYLGGVTWTLRVIILASLFFPPMMYLSRKISTVANTLVFILLAIASYKLLDFPNFNDLRFLYMFYLGGMLPRFQQKFESVPGLVIILLAAPLTFIALYSRYQTEIHNTGVIESIFAFLLLGVLAYNNKQNILKFFDSKAFQFLGKISYSLYLVHFTVLYIFAKFILENVPSDLLASNYFLTHTFIFILTTILAIGLSIFVNKFIESPAQQLSRKVKFN</sequence>
<dbReference type="InterPro" id="IPR050879">
    <property type="entry name" value="Acyltransferase_3"/>
</dbReference>
<evidence type="ECO:0000256" key="1">
    <source>
        <dbReference type="SAM" id="Phobius"/>
    </source>
</evidence>
<keyword evidence="1 3" id="KW-0812">Transmembrane</keyword>
<dbReference type="EMBL" id="LCHQ01000040">
    <property type="protein sequence ID" value="KKT36978.1"/>
    <property type="molecule type" value="Genomic_DNA"/>
</dbReference>
<evidence type="ECO:0000313" key="4">
    <source>
        <dbReference type="Proteomes" id="UP000034097"/>
    </source>
</evidence>
<evidence type="ECO:0000259" key="2">
    <source>
        <dbReference type="Pfam" id="PF01757"/>
    </source>
</evidence>
<feature type="domain" description="Acyltransferase 3" evidence="2">
    <location>
        <begin position="5"/>
        <end position="347"/>
    </location>
</feature>
<dbReference type="PANTHER" id="PTHR23028">
    <property type="entry name" value="ACETYLTRANSFERASE"/>
    <property type="match status" value="1"/>
</dbReference>
<name>A0A0G1GRR7_9BACT</name>
<dbReference type="InterPro" id="IPR002656">
    <property type="entry name" value="Acyl_transf_3_dom"/>
</dbReference>
<gene>
    <name evidence="3" type="ORF">UW26_C0040G0003</name>
</gene>
<feature type="transmembrane region" description="Helical" evidence="1">
    <location>
        <begin position="12"/>
        <end position="35"/>
    </location>
</feature>
<feature type="transmembrane region" description="Helical" evidence="1">
    <location>
        <begin position="183"/>
        <end position="201"/>
    </location>
</feature>